<organism evidence="1 2">
    <name type="scientific">Prunus dulcis</name>
    <name type="common">Almond</name>
    <name type="synonym">Amygdalus dulcis</name>
    <dbReference type="NCBI Taxonomy" id="3755"/>
    <lineage>
        <taxon>Eukaryota</taxon>
        <taxon>Viridiplantae</taxon>
        <taxon>Streptophyta</taxon>
        <taxon>Embryophyta</taxon>
        <taxon>Tracheophyta</taxon>
        <taxon>Spermatophyta</taxon>
        <taxon>Magnoliopsida</taxon>
        <taxon>eudicotyledons</taxon>
        <taxon>Gunneridae</taxon>
        <taxon>Pentapetalae</taxon>
        <taxon>rosids</taxon>
        <taxon>fabids</taxon>
        <taxon>Rosales</taxon>
        <taxon>Rosaceae</taxon>
        <taxon>Amygdaloideae</taxon>
        <taxon>Amygdaleae</taxon>
        <taxon>Prunus</taxon>
    </lineage>
</organism>
<accession>A0A5E4G444</accession>
<protein>
    <submittedName>
        <fullName evidence="1">Uncharacterized protein</fullName>
    </submittedName>
</protein>
<sequence>MQLEDLGAWQPGYIQMWLRTKSRRLWKLETRPDATGLFRPTPKVVAIGFWWLEKWLD</sequence>
<dbReference type="Proteomes" id="UP000327085">
    <property type="component" value="Chromosome 1"/>
</dbReference>
<dbReference type="Gramene" id="VVA34476">
    <property type="protein sequence ID" value="VVA34476"/>
    <property type="gene ID" value="Prudul26B019642"/>
</dbReference>
<dbReference type="AlphaFoldDB" id="A0A5E4G444"/>
<proteinExistence type="predicted"/>
<name>A0A5E4G444_PRUDU</name>
<dbReference type="InParanoid" id="A0A5E4G444"/>
<gene>
    <name evidence="1" type="ORF">ALMOND_2B019642</name>
</gene>
<evidence type="ECO:0000313" key="2">
    <source>
        <dbReference type="Proteomes" id="UP000327085"/>
    </source>
</evidence>
<reference evidence="2" key="1">
    <citation type="journal article" date="2020" name="Plant J.">
        <title>Transposons played a major role in the diversification between the closely related almond and peach genomes: results from the almond genome sequence.</title>
        <authorList>
            <person name="Alioto T."/>
            <person name="Alexiou K.G."/>
            <person name="Bardil A."/>
            <person name="Barteri F."/>
            <person name="Castanera R."/>
            <person name="Cruz F."/>
            <person name="Dhingra A."/>
            <person name="Duval H."/>
            <person name="Fernandez I Marti A."/>
            <person name="Frias L."/>
            <person name="Galan B."/>
            <person name="Garcia J.L."/>
            <person name="Howad W."/>
            <person name="Gomez-Garrido J."/>
            <person name="Gut M."/>
            <person name="Julca I."/>
            <person name="Morata J."/>
            <person name="Puigdomenech P."/>
            <person name="Ribeca P."/>
            <person name="Rubio Cabetas M.J."/>
            <person name="Vlasova A."/>
            <person name="Wirthensohn M."/>
            <person name="Garcia-Mas J."/>
            <person name="Gabaldon T."/>
            <person name="Casacuberta J.M."/>
            <person name="Arus P."/>
        </authorList>
    </citation>
    <scope>NUCLEOTIDE SEQUENCE [LARGE SCALE GENOMIC DNA]</scope>
    <source>
        <strain evidence="2">cv. Texas</strain>
    </source>
</reference>
<dbReference type="EMBL" id="CABIKO010000335">
    <property type="protein sequence ID" value="VVA34476.1"/>
    <property type="molecule type" value="Genomic_DNA"/>
</dbReference>
<evidence type="ECO:0000313" key="1">
    <source>
        <dbReference type="EMBL" id="VVA34476.1"/>
    </source>
</evidence>